<evidence type="ECO:0000256" key="7">
    <source>
        <dbReference type="ARBA" id="ARBA00022793"/>
    </source>
</evidence>
<keyword evidence="7" id="KW-0210">Decarboxylase</keyword>
<evidence type="ECO:0000256" key="8">
    <source>
        <dbReference type="ARBA" id="ARBA00022989"/>
    </source>
</evidence>
<sequence length="442" mass="49284">MARSYDNPSLVQRTHHNQQNDDLSQPVLEPQTNHTSSANPIRYVLREQRFIFVLIGIAIAVFFFTTFPVPNPQLESAQNSGFESGSSFSGQGIDLPANPARRVLLETRNVGGKVPLGVKKKNMRIVVTGGAGFVGSHLVDRLIARGDSVIVLDNFFTGRKENLVHHFGNPKFELIRHDVVEPILLEVDQIYHLACPASPVHYKFNPLGLHKTNVVGTLNMLGLAKRVGARFLLTSTSEVYGDPLQHPQVESYWGNVNPIGVRSCYDEGKRTAETLTMDYHRGLGIEVRIARIFNTYGPRMCIDDGRVVSNFVAQALRKEPLTVYGDGKQTRSFQYVSDLVEGLMRLMEGNHVGPFNLGNPGEFTMLELAQVVQDTIDPNAKIEFRPNTEDDPHKRKPDISKAKELLGWEPTVSLRKGLPLMVNDFRQRIFGDSKVNDAGSAM</sequence>
<evidence type="ECO:0000256" key="15">
    <source>
        <dbReference type="SAM" id="Phobius"/>
    </source>
</evidence>
<dbReference type="PANTHER" id="PTHR43078">
    <property type="entry name" value="UDP-GLUCURONIC ACID DECARBOXYLASE-RELATED"/>
    <property type="match status" value="1"/>
</dbReference>
<evidence type="ECO:0000256" key="2">
    <source>
        <dbReference type="ARBA" id="ARBA00004447"/>
    </source>
</evidence>
<feature type="domain" description="NAD(P)-binding" evidence="16">
    <location>
        <begin position="127"/>
        <end position="419"/>
    </location>
</feature>
<dbReference type="GO" id="GO:0070403">
    <property type="term" value="F:NAD+ binding"/>
    <property type="evidence" value="ECO:0007669"/>
    <property type="project" value="InterPro"/>
</dbReference>
<dbReference type="PANTHER" id="PTHR43078:SF38">
    <property type="entry name" value="UDP-GLUCURONATE DECARBOXYLASE"/>
    <property type="match status" value="1"/>
</dbReference>
<dbReference type="SUPFAM" id="SSF51735">
    <property type="entry name" value="NAD(P)-binding Rossmann-fold domains"/>
    <property type="match status" value="1"/>
</dbReference>
<evidence type="ECO:0000256" key="13">
    <source>
        <dbReference type="ARBA" id="ARBA00025005"/>
    </source>
</evidence>
<evidence type="ECO:0000256" key="12">
    <source>
        <dbReference type="ARBA" id="ARBA00023239"/>
    </source>
</evidence>
<feature type="transmembrane region" description="Helical" evidence="15">
    <location>
        <begin position="50"/>
        <end position="69"/>
    </location>
</feature>
<dbReference type="InterPro" id="IPR044516">
    <property type="entry name" value="UXS-like"/>
</dbReference>
<dbReference type="EMBL" id="VIEB01000465">
    <property type="protein sequence ID" value="TQD89959.1"/>
    <property type="molecule type" value="Genomic_DNA"/>
</dbReference>
<dbReference type="InterPro" id="IPR016040">
    <property type="entry name" value="NAD(P)-bd_dom"/>
</dbReference>
<keyword evidence="10" id="KW-0333">Golgi apparatus</keyword>
<feature type="region of interest" description="Disordered" evidence="14">
    <location>
        <begin position="1"/>
        <end position="35"/>
    </location>
</feature>
<dbReference type="Pfam" id="PF16363">
    <property type="entry name" value="GDP_Man_Dehyd"/>
    <property type="match status" value="1"/>
</dbReference>
<dbReference type="GO" id="GO:0048040">
    <property type="term" value="F:UDP-glucuronate decarboxylase activity"/>
    <property type="evidence" value="ECO:0007669"/>
    <property type="project" value="UniProtKB-EC"/>
</dbReference>
<evidence type="ECO:0000256" key="6">
    <source>
        <dbReference type="ARBA" id="ARBA00022692"/>
    </source>
</evidence>
<evidence type="ECO:0000256" key="5">
    <source>
        <dbReference type="ARBA" id="ARBA00012290"/>
    </source>
</evidence>
<dbReference type="GO" id="GO:0042732">
    <property type="term" value="P:D-xylose metabolic process"/>
    <property type="evidence" value="ECO:0007669"/>
    <property type="project" value="InterPro"/>
</dbReference>
<name>A0A540LUF8_MALBA</name>
<evidence type="ECO:0000256" key="10">
    <source>
        <dbReference type="ARBA" id="ARBA00023034"/>
    </source>
</evidence>
<evidence type="ECO:0000256" key="3">
    <source>
        <dbReference type="ARBA" id="ARBA00005100"/>
    </source>
</evidence>
<comment type="similarity">
    <text evidence="4">Belongs to the NAD(P)-dependent epimerase/dehydratase family. UDP-glucuronic acid decarboxylase subfamily.</text>
</comment>
<dbReference type="FunFam" id="3.40.50.720:FF:000073">
    <property type="entry name" value="UDP-glucuronic acid decarboxylase 2"/>
    <property type="match status" value="1"/>
</dbReference>
<feature type="compositionally biased region" description="Polar residues" evidence="14">
    <location>
        <begin position="1"/>
        <end position="12"/>
    </location>
</feature>
<keyword evidence="9" id="KW-0520">NAD</keyword>
<comment type="pathway">
    <text evidence="3">Nucleotide-sugar biosynthesis; UDP-alpha-D-xylose biosynthesis; UDP-alpha-D-xylose from UDP-alpha-D-glucuronate: step 1/1.</text>
</comment>
<keyword evidence="12" id="KW-0456">Lyase</keyword>
<dbReference type="EC" id="4.1.1.35" evidence="5"/>
<dbReference type="InterPro" id="IPR036291">
    <property type="entry name" value="NAD(P)-bd_dom_sf"/>
</dbReference>
<evidence type="ECO:0000259" key="16">
    <source>
        <dbReference type="Pfam" id="PF16363"/>
    </source>
</evidence>
<gene>
    <name evidence="17" type="ORF">C1H46_024514</name>
</gene>
<evidence type="ECO:0000256" key="1">
    <source>
        <dbReference type="ARBA" id="ARBA00001911"/>
    </source>
</evidence>
<dbReference type="Gene3D" id="3.40.50.720">
    <property type="entry name" value="NAD(P)-binding Rossmann-like Domain"/>
    <property type="match status" value="1"/>
</dbReference>
<dbReference type="FunFam" id="3.40.50.720:FF:000044">
    <property type="entry name" value="UDP-glucuronic acid decarboxylase 1"/>
    <property type="match status" value="1"/>
</dbReference>
<evidence type="ECO:0000313" key="17">
    <source>
        <dbReference type="EMBL" id="TQD89959.1"/>
    </source>
</evidence>
<evidence type="ECO:0000313" key="18">
    <source>
        <dbReference type="Proteomes" id="UP000315295"/>
    </source>
</evidence>
<keyword evidence="6 15" id="KW-0812">Transmembrane</keyword>
<accession>A0A540LUF8</accession>
<comment type="caution">
    <text evidence="17">The sequence shown here is derived from an EMBL/GenBank/DDBJ whole genome shotgun (WGS) entry which is preliminary data.</text>
</comment>
<proteinExistence type="inferred from homology"/>
<dbReference type="GO" id="GO:0032580">
    <property type="term" value="C:Golgi cisterna membrane"/>
    <property type="evidence" value="ECO:0007669"/>
    <property type="project" value="UniProtKB-SubCell"/>
</dbReference>
<comment type="cofactor">
    <cofactor evidence="1">
        <name>NAD(+)</name>
        <dbReference type="ChEBI" id="CHEBI:57540"/>
    </cofactor>
</comment>
<reference evidence="17 18" key="1">
    <citation type="journal article" date="2019" name="G3 (Bethesda)">
        <title>Sequencing of a Wild Apple (Malus baccata) Genome Unravels the Differences Between Cultivated and Wild Apple Species Regarding Disease Resistance and Cold Tolerance.</title>
        <authorList>
            <person name="Chen X."/>
        </authorList>
    </citation>
    <scope>NUCLEOTIDE SEQUENCE [LARGE SCALE GENOMIC DNA]</scope>
    <source>
        <strain evidence="18">cv. Shandingzi</strain>
        <tissue evidence="17">Leaves</tissue>
    </source>
</reference>
<keyword evidence="8 15" id="KW-1133">Transmembrane helix</keyword>
<evidence type="ECO:0000256" key="4">
    <source>
        <dbReference type="ARBA" id="ARBA00007505"/>
    </source>
</evidence>
<evidence type="ECO:0000256" key="14">
    <source>
        <dbReference type="SAM" id="MobiDB-lite"/>
    </source>
</evidence>
<dbReference type="STRING" id="106549.A0A540LUF8"/>
<comment type="subcellular location">
    <subcellularLocation>
        <location evidence="2">Golgi apparatus</location>
        <location evidence="2">Golgi stack membrane</location>
        <topology evidence="2">Single-pass type II membrane protein</topology>
    </subcellularLocation>
</comment>
<dbReference type="GO" id="GO:0033320">
    <property type="term" value="P:UDP-D-xylose biosynthetic process"/>
    <property type="evidence" value="ECO:0007669"/>
    <property type="project" value="UniProtKB-UniPathway"/>
</dbReference>
<keyword evidence="11 15" id="KW-0472">Membrane</keyword>
<dbReference type="CDD" id="cd05230">
    <property type="entry name" value="UGD_SDR_e"/>
    <property type="match status" value="1"/>
</dbReference>
<dbReference type="UniPathway" id="UPA00796">
    <property type="reaction ID" value="UER00771"/>
</dbReference>
<organism evidence="17 18">
    <name type="scientific">Malus baccata</name>
    <name type="common">Siberian crab apple</name>
    <name type="synonym">Pyrus baccata</name>
    <dbReference type="NCBI Taxonomy" id="106549"/>
    <lineage>
        <taxon>Eukaryota</taxon>
        <taxon>Viridiplantae</taxon>
        <taxon>Streptophyta</taxon>
        <taxon>Embryophyta</taxon>
        <taxon>Tracheophyta</taxon>
        <taxon>Spermatophyta</taxon>
        <taxon>Magnoliopsida</taxon>
        <taxon>eudicotyledons</taxon>
        <taxon>Gunneridae</taxon>
        <taxon>Pentapetalae</taxon>
        <taxon>rosids</taxon>
        <taxon>fabids</taxon>
        <taxon>Rosales</taxon>
        <taxon>Rosaceae</taxon>
        <taxon>Amygdaloideae</taxon>
        <taxon>Maleae</taxon>
        <taxon>Malus</taxon>
    </lineage>
</organism>
<dbReference type="Proteomes" id="UP000315295">
    <property type="component" value="Unassembled WGS sequence"/>
</dbReference>
<evidence type="ECO:0000256" key="11">
    <source>
        <dbReference type="ARBA" id="ARBA00023136"/>
    </source>
</evidence>
<protein>
    <recommendedName>
        <fullName evidence="5">UDP-glucuronate decarboxylase</fullName>
        <ecNumber evidence="5">4.1.1.35</ecNumber>
    </recommendedName>
</protein>
<dbReference type="AlphaFoldDB" id="A0A540LUF8"/>
<evidence type="ECO:0000256" key="9">
    <source>
        <dbReference type="ARBA" id="ARBA00023027"/>
    </source>
</evidence>
<keyword evidence="18" id="KW-1185">Reference proteome</keyword>
<comment type="function">
    <text evidence="13">Catalyzes the NAD-dependent decarboxylation of UDP-glucuronic acid to UDP-xylose. Necessary for the biosynthesis of the core tetrasaccharide in glycosaminoglycan biosynthesis.</text>
</comment>